<name>A0A3P6PT20_CYLGO</name>
<proteinExistence type="predicted"/>
<dbReference type="Proteomes" id="UP000271889">
    <property type="component" value="Unassembled WGS sequence"/>
</dbReference>
<dbReference type="AlphaFoldDB" id="A0A3P6PT20"/>
<evidence type="ECO:0000313" key="1">
    <source>
        <dbReference type="EMBL" id="VDK40362.1"/>
    </source>
</evidence>
<organism evidence="1 2">
    <name type="scientific">Cylicostephanus goldi</name>
    <name type="common">Nematode worm</name>
    <dbReference type="NCBI Taxonomy" id="71465"/>
    <lineage>
        <taxon>Eukaryota</taxon>
        <taxon>Metazoa</taxon>
        <taxon>Ecdysozoa</taxon>
        <taxon>Nematoda</taxon>
        <taxon>Chromadorea</taxon>
        <taxon>Rhabditida</taxon>
        <taxon>Rhabditina</taxon>
        <taxon>Rhabditomorpha</taxon>
        <taxon>Strongyloidea</taxon>
        <taxon>Strongylidae</taxon>
        <taxon>Cylicostephanus</taxon>
    </lineage>
</organism>
<dbReference type="EMBL" id="UYRV01000011">
    <property type="protein sequence ID" value="VDK40362.1"/>
    <property type="molecule type" value="Genomic_DNA"/>
</dbReference>
<protein>
    <recommendedName>
        <fullName evidence="3">RecF/RecN/SMC N-terminal domain-containing protein</fullName>
    </recommendedName>
</protein>
<dbReference type="Gene3D" id="3.40.50.300">
    <property type="entry name" value="P-loop containing nucleotide triphosphate hydrolases"/>
    <property type="match status" value="1"/>
</dbReference>
<dbReference type="SUPFAM" id="SSF52540">
    <property type="entry name" value="P-loop containing nucleoside triphosphate hydrolases"/>
    <property type="match status" value="1"/>
</dbReference>
<gene>
    <name evidence="1" type="ORF">CGOC_LOCUS20</name>
</gene>
<accession>A0A3P6PT20</accession>
<evidence type="ECO:0000313" key="2">
    <source>
        <dbReference type="Proteomes" id="UP000271889"/>
    </source>
</evidence>
<sequence>MILNPIESKLNEFILANKMVHNELDCKRSKKNELMDKVKGLETLQVAVQQAAQYTQNKLQARFTDIVQSCLDVVFPGAYKFKLEFICKRGKTEVEIYLDDNGNKLDPLTANGGGVVDVISFALRVAALTLSDSQKILLLDEPFPRLRGEARNKLGEIVEGMSHKLGIQIIMVGDVAGTGIIADKVFKVTKENGVSKVTEVENEASRA</sequence>
<keyword evidence="2" id="KW-1185">Reference proteome</keyword>
<reference evidence="1 2" key="1">
    <citation type="submission" date="2018-11" db="EMBL/GenBank/DDBJ databases">
        <authorList>
            <consortium name="Pathogen Informatics"/>
        </authorList>
    </citation>
    <scope>NUCLEOTIDE SEQUENCE [LARGE SCALE GENOMIC DNA]</scope>
</reference>
<dbReference type="InterPro" id="IPR027417">
    <property type="entry name" value="P-loop_NTPase"/>
</dbReference>
<evidence type="ECO:0008006" key="3">
    <source>
        <dbReference type="Google" id="ProtNLM"/>
    </source>
</evidence>